<feature type="transmembrane region" description="Helical" evidence="1">
    <location>
        <begin position="265"/>
        <end position="291"/>
    </location>
</feature>
<feature type="transmembrane region" description="Helical" evidence="1">
    <location>
        <begin position="12"/>
        <end position="32"/>
    </location>
</feature>
<proteinExistence type="predicted"/>
<feature type="transmembrane region" description="Helical" evidence="1">
    <location>
        <begin position="132"/>
        <end position="152"/>
    </location>
</feature>
<gene>
    <name evidence="2" type="ORF">A2264_02625</name>
</gene>
<evidence type="ECO:0000313" key="3">
    <source>
        <dbReference type="Proteomes" id="UP000176614"/>
    </source>
</evidence>
<name>A0A1F4W3B3_UNCKA</name>
<organism evidence="2 3">
    <name type="scientific">candidate division WWE3 bacterium RIFOXYA2_FULL_46_9</name>
    <dbReference type="NCBI Taxonomy" id="1802636"/>
    <lineage>
        <taxon>Bacteria</taxon>
        <taxon>Katanobacteria</taxon>
    </lineage>
</organism>
<dbReference type="EMBL" id="MEVT01000003">
    <property type="protein sequence ID" value="OGC63768.1"/>
    <property type="molecule type" value="Genomic_DNA"/>
</dbReference>
<keyword evidence="1" id="KW-0472">Membrane</keyword>
<dbReference type="Proteomes" id="UP000176614">
    <property type="component" value="Unassembled WGS sequence"/>
</dbReference>
<feature type="transmembrane region" description="Helical" evidence="1">
    <location>
        <begin position="158"/>
        <end position="176"/>
    </location>
</feature>
<keyword evidence="1" id="KW-1133">Transmembrane helix</keyword>
<dbReference type="AlphaFoldDB" id="A0A1F4W3B3"/>
<sequence length="550" mass="62632">MILSKAKHIYKAFKPELLLLAAFLFYGFWLIFRTSFVIDGIRYWCLFDDSMISMAYAKNLVSGLGLNWARFGNPVEGYTHPLWVLIMIIIHLLPFKETTASLPIQLISLSFLVLNLYFVGKITKKYFASGSRYAYFPAVILTAAYFPLNLWALRGMETGLQALLVTSSIYYLLAAMKDLKNNYIVLAVLQSLGLLLRMDMVILVVVINIFLFVHFFGKKKELLQYLIIIFLPSLVYELFRIAYFHDIWPNTYYLKIFQMPLISRLLSGSISFINFINIFPIILLLIIYYVAIHRNNVAVQVIGSVVTGFFLYSIYVGGDVWENVGIVANRFTAFVMPLIFILTNALLIDFTNVKNLVGRFKTQIILFATIFLVLLFNSLWNFKDFNIYSTQAQMFLGITKPYGSPGQKEVIIQTLNLNKLFSENAKVAVTQAGVTAYFGKFKLIDLFGYNDSYVAKLPPAAKPDANDTGYLPGHSKYDFKHSVKDLSPDVLMHFDFSEDIKAQVASYGYEKIGPVFVKATTTEADLQRLRLCLLASIQWNPQCDLPQASL</sequence>
<protein>
    <recommendedName>
        <fullName evidence="4">Glycosyltransferase RgtA/B/C/D-like domain-containing protein</fullName>
    </recommendedName>
</protein>
<keyword evidence="1" id="KW-0812">Transmembrane</keyword>
<evidence type="ECO:0008006" key="4">
    <source>
        <dbReference type="Google" id="ProtNLM"/>
    </source>
</evidence>
<feature type="transmembrane region" description="Helical" evidence="1">
    <location>
        <begin position="183"/>
        <end position="216"/>
    </location>
</feature>
<feature type="transmembrane region" description="Helical" evidence="1">
    <location>
        <begin position="297"/>
        <end position="315"/>
    </location>
</feature>
<feature type="transmembrane region" description="Helical" evidence="1">
    <location>
        <begin position="222"/>
        <end position="244"/>
    </location>
</feature>
<feature type="transmembrane region" description="Helical" evidence="1">
    <location>
        <begin position="101"/>
        <end position="120"/>
    </location>
</feature>
<feature type="transmembrane region" description="Helical" evidence="1">
    <location>
        <begin position="78"/>
        <end position="95"/>
    </location>
</feature>
<evidence type="ECO:0000256" key="1">
    <source>
        <dbReference type="SAM" id="Phobius"/>
    </source>
</evidence>
<accession>A0A1F4W3B3</accession>
<reference evidence="2 3" key="1">
    <citation type="journal article" date="2016" name="Nat. Commun.">
        <title>Thousands of microbial genomes shed light on interconnected biogeochemical processes in an aquifer system.</title>
        <authorList>
            <person name="Anantharaman K."/>
            <person name="Brown C.T."/>
            <person name="Hug L.A."/>
            <person name="Sharon I."/>
            <person name="Castelle C.J."/>
            <person name="Probst A.J."/>
            <person name="Thomas B.C."/>
            <person name="Singh A."/>
            <person name="Wilkins M.J."/>
            <person name="Karaoz U."/>
            <person name="Brodie E.L."/>
            <person name="Williams K.H."/>
            <person name="Hubbard S.S."/>
            <person name="Banfield J.F."/>
        </authorList>
    </citation>
    <scope>NUCLEOTIDE SEQUENCE [LARGE SCALE GENOMIC DNA]</scope>
</reference>
<comment type="caution">
    <text evidence="2">The sequence shown here is derived from an EMBL/GenBank/DDBJ whole genome shotgun (WGS) entry which is preliminary data.</text>
</comment>
<feature type="transmembrane region" description="Helical" evidence="1">
    <location>
        <begin position="327"/>
        <end position="348"/>
    </location>
</feature>
<evidence type="ECO:0000313" key="2">
    <source>
        <dbReference type="EMBL" id="OGC63768.1"/>
    </source>
</evidence>
<feature type="transmembrane region" description="Helical" evidence="1">
    <location>
        <begin position="360"/>
        <end position="380"/>
    </location>
</feature>